<reference evidence="2 3" key="1">
    <citation type="submission" date="2018-08" db="EMBL/GenBank/DDBJ databases">
        <title>Draft genome of the lignicolous fungus Coniochaeta pulveracea.</title>
        <authorList>
            <person name="Borstlap C.J."/>
            <person name="De Witt R.N."/>
            <person name="Botha A."/>
            <person name="Volschenk H."/>
        </authorList>
    </citation>
    <scope>NUCLEOTIDE SEQUENCE [LARGE SCALE GENOMIC DNA]</scope>
    <source>
        <strain evidence="2 3">CAB683</strain>
    </source>
</reference>
<accession>A0A420YJ09</accession>
<dbReference type="Proteomes" id="UP000275385">
    <property type="component" value="Unassembled WGS sequence"/>
</dbReference>
<keyword evidence="1" id="KW-0812">Transmembrane</keyword>
<protein>
    <submittedName>
        <fullName evidence="2">Uncharacterized protein</fullName>
    </submittedName>
</protein>
<keyword evidence="1" id="KW-0472">Membrane</keyword>
<proteinExistence type="predicted"/>
<keyword evidence="3" id="KW-1185">Reference proteome</keyword>
<evidence type="ECO:0000313" key="3">
    <source>
        <dbReference type="Proteomes" id="UP000275385"/>
    </source>
</evidence>
<evidence type="ECO:0000313" key="2">
    <source>
        <dbReference type="EMBL" id="RKU47868.1"/>
    </source>
</evidence>
<name>A0A420YJ09_9PEZI</name>
<evidence type="ECO:0000256" key="1">
    <source>
        <dbReference type="SAM" id="Phobius"/>
    </source>
</evidence>
<dbReference type="AlphaFoldDB" id="A0A420YJ09"/>
<keyword evidence="1" id="KW-1133">Transmembrane helix</keyword>
<feature type="transmembrane region" description="Helical" evidence="1">
    <location>
        <begin position="59"/>
        <end position="84"/>
    </location>
</feature>
<dbReference type="EMBL" id="QVQW01000007">
    <property type="protein sequence ID" value="RKU47868.1"/>
    <property type="molecule type" value="Genomic_DNA"/>
</dbReference>
<organism evidence="2 3">
    <name type="scientific">Coniochaeta pulveracea</name>
    <dbReference type="NCBI Taxonomy" id="177199"/>
    <lineage>
        <taxon>Eukaryota</taxon>
        <taxon>Fungi</taxon>
        <taxon>Dikarya</taxon>
        <taxon>Ascomycota</taxon>
        <taxon>Pezizomycotina</taxon>
        <taxon>Sordariomycetes</taxon>
        <taxon>Sordariomycetidae</taxon>
        <taxon>Coniochaetales</taxon>
        <taxon>Coniochaetaceae</taxon>
        <taxon>Coniochaeta</taxon>
    </lineage>
</organism>
<comment type="caution">
    <text evidence="2">The sequence shown here is derived from an EMBL/GenBank/DDBJ whole genome shotgun (WGS) entry which is preliminary data.</text>
</comment>
<sequence length="148" mass="16624">MAPFYPFHPYYVNVTETTIISEPCPVSLTNTTYTTPPAQAANSTITASLPPPDTNHADLAFIGAVSAIVGLILLGLALRIWCFCRSMKPKEARRERDIEAARQHVAEAYATMNEPLPVDHPYWSGREEREIRRLRDEMARVASPDRQI</sequence>
<gene>
    <name evidence="2" type="ORF">DL546_008662</name>
</gene>